<evidence type="ECO:0000313" key="2">
    <source>
        <dbReference type="Proteomes" id="UP000008561"/>
    </source>
</evidence>
<dbReference type="STRING" id="96561.Dole_1587"/>
<sequence>MKKTMIMFLAMTVLAVLLVLPAGARMTITNGNGLNGRNHLATDLSLSELEQVVGRGFISRLTPEEISDINARGLLPSPEAIRAITRDLLDTTIKGIRIVIDKSKFTNRELADVLAGWERELAGM</sequence>
<proteinExistence type="predicted"/>
<dbReference type="EMBL" id="CP000859">
    <property type="protein sequence ID" value="ABW67391.1"/>
    <property type="molecule type" value="Genomic_DNA"/>
</dbReference>
<protein>
    <submittedName>
        <fullName evidence="1">Uncharacterized protein</fullName>
    </submittedName>
</protein>
<reference evidence="1 2" key="1">
    <citation type="submission" date="2007-10" db="EMBL/GenBank/DDBJ databases">
        <title>Complete sequence of Desulfococcus oleovorans Hxd3.</title>
        <authorList>
            <consortium name="US DOE Joint Genome Institute"/>
            <person name="Copeland A."/>
            <person name="Lucas S."/>
            <person name="Lapidus A."/>
            <person name="Barry K."/>
            <person name="Glavina del Rio T."/>
            <person name="Dalin E."/>
            <person name="Tice H."/>
            <person name="Pitluck S."/>
            <person name="Kiss H."/>
            <person name="Brettin T."/>
            <person name="Bruce D."/>
            <person name="Detter J.C."/>
            <person name="Han C."/>
            <person name="Schmutz J."/>
            <person name="Larimer F."/>
            <person name="Land M."/>
            <person name="Hauser L."/>
            <person name="Kyrpides N."/>
            <person name="Kim E."/>
            <person name="Wawrik B."/>
            <person name="Richardson P."/>
        </authorList>
    </citation>
    <scope>NUCLEOTIDE SEQUENCE [LARGE SCALE GENOMIC DNA]</scope>
    <source>
        <strain evidence="2">DSM 6200 / JCM 39069 / Hxd3</strain>
    </source>
</reference>
<dbReference type="Proteomes" id="UP000008561">
    <property type="component" value="Chromosome"/>
</dbReference>
<keyword evidence="2" id="KW-1185">Reference proteome</keyword>
<dbReference type="RefSeq" id="WP_012175007.1">
    <property type="nucleotide sequence ID" value="NC_009943.1"/>
</dbReference>
<dbReference type="KEGG" id="dol:Dole_1587"/>
<organism evidence="1 2">
    <name type="scientific">Desulfosudis oleivorans (strain DSM 6200 / JCM 39069 / Hxd3)</name>
    <name type="common">Desulfococcus oleovorans</name>
    <dbReference type="NCBI Taxonomy" id="96561"/>
    <lineage>
        <taxon>Bacteria</taxon>
        <taxon>Pseudomonadati</taxon>
        <taxon>Thermodesulfobacteriota</taxon>
        <taxon>Desulfobacteria</taxon>
        <taxon>Desulfobacterales</taxon>
        <taxon>Desulfosudaceae</taxon>
        <taxon>Desulfosudis</taxon>
    </lineage>
</organism>
<accession>A8ZZZ1</accession>
<name>A8ZZZ1_DESOH</name>
<evidence type="ECO:0000313" key="1">
    <source>
        <dbReference type="EMBL" id="ABW67391.1"/>
    </source>
</evidence>
<dbReference type="AlphaFoldDB" id="A8ZZZ1"/>
<dbReference type="eggNOG" id="COG3103">
    <property type="taxonomic scope" value="Bacteria"/>
</dbReference>
<gene>
    <name evidence="1" type="ordered locus">Dole_1587</name>
</gene>
<dbReference type="HOGENOM" id="CLU_2000234_0_0_7"/>